<dbReference type="Proteomes" id="UP000095192">
    <property type="component" value="Unassembled WGS sequence"/>
</dbReference>
<organism evidence="2 3">
    <name type="scientific">Cyclospora cayetanensis</name>
    <dbReference type="NCBI Taxonomy" id="88456"/>
    <lineage>
        <taxon>Eukaryota</taxon>
        <taxon>Sar</taxon>
        <taxon>Alveolata</taxon>
        <taxon>Apicomplexa</taxon>
        <taxon>Conoidasida</taxon>
        <taxon>Coccidia</taxon>
        <taxon>Eucoccidiorida</taxon>
        <taxon>Eimeriorina</taxon>
        <taxon>Eimeriidae</taxon>
        <taxon>Cyclospora</taxon>
    </lineage>
</organism>
<accession>A0A1D3CSQ6</accession>
<evidence type="ECO:0000313" key="3">
    <source>
        <dbReference type="Proteomes" id="UP000095192"/>
    </source>
</evidence>
<protein>
    <submittedName>
        <fullName evidence="2">Uncharacterized protein</fullName>
    </submittedName>
</protein>
<reference evidence="2 3" key="1">
    <citation type="journal article" date="2016" name="BMC Genomics">
        <title>Comparative genomics reveals Cyclospora cayetanensis possesses coccidia-like metabolism and invasion components but unique surface antigens.</title>
        <authorList>
            <person name="Liu S."/>
            <person name="Wang L."/>
            <person name="Zheng H."/>
            <person name="Xu Z."/>
            <person name="Roellig D.M."/>
            <person name="Li N."/>
            <person name="Frace M.A."/>
            <person name="Tang K."/>
            <person name="Arrowood M.J."/>
            <person name="Moss D.M."/>
            <person name="Zhang L."/>
            <person name="Feng Y."/>
            <person name="Xiao L."/>
        </authorList>
    </citation>
    <scope>NUCLEOTIDE SEQUENCE [LARGE SCALE GENOMIC DNA]</scope>
    <source>
        <strain evidence="2 3">CHN_HEN01</strain>
    </source>
</reference>
<feature type="region of interest" description="Disordered" evidence="1">
    <location>
        <begin position="55"/>
        <end position="74"/>
    </location>
</feature>
<evidence type="ECO:0000256" key="1">
    <source>
        <dbReference type="SAM" id="MobiDB-lite"/>
    </source>
</evidence>
<evidence type="ECO:0000313" key="2">
    <source>
        <dbReference type="EMBL" id="OEH74226.1"/>
    </source>
</evidence>
<dbReference type="AlphaFoldDB" id="A0A1D3CSQ6"/>
<dbReference type="VEuPathDB" id="ToxoDB:cyc_05529"/>
<comment type="caution">
    <text evidence="2">The sequence shown here is derived from an EMBL/GenBank/DDBJ whole genome shotgun (WGS) entry which is preliminary data.</text>
</comment>
<dbReference type="EMBL" id="JROU02002094">
    <property type="protein sequence ID" value="OEH74226.1"/>
    <property type="molecule type" value="Genomic_DNA"/>
</dbReference>
<keyword evidence="3" id="KW-1185">Reference proteome</keyword>
<proteinExistence type="predicted"/>
<sequence>MQLDRRSVGFQEGWRHCVPPCSALSFTAERFGIPFLRGGSFCGFLCLHARGDGTLETGGAPTGQRRASSSGAPYEAPIFPDLRTKSRCTGAPVVPGDALSAVAVCVSRRQLF</sequence>
<dbReference type="InParanoid" id="A0A1D3CSQ6"/>
<gene>
    <name evidence="2" type="ORF">cyc_05529</name>
</gene>
<name>A0A1D3CSQ6_9EIME</name>